<dbReference type="Pfam" id="PF00787">
    <property type="entry name" value="PX"/>
    <property type="match status" value="1"/>
</dbReference>
<keyword evidence="6 14" id="KW-0418">Kinase</keyword>
<dbReference type="Gene3D" id="3.30.200.20">
    <property type="entry name" value="Phosphorylase Kinase, domain 1"/>
    <property type="match status" value="1"/>
</dbReference>
<dbReference type="SMART" id="SM00133">
    <property type="entry name" value="S_TK_X"/>
    <property type="match status" value="1"/>
</dbReference>
<feature type="chain" id="PRO_5004733523" evidence="10">
    <location>
        <begin position="22"/>
        <end position="652"/>
    </location>
</feature>
<dbReference type="InterPro" id="IPR017441">
    <property type="entry name" value="Protein_kinase_ATP_BS"/>
</dbReference>
<feature type="domain" description="AGC-kinase C-terminal" evidence="13">
    <location>
        <begin position="581"/>
        <end position="652"/>
    </location>
</feature>
<organism evidence="14">
    <name type="scientific">Ixodes ricinus</name>
    <name type="common">Common tick</name>
    <name type="synonym">Acarus ricinus</name>
    <dbReference type="NCBI Taxonomy" id="34613"/>
    <lineage>
        <taxon>Eukaryota</taxon>
        <taxon>Metazoa</taxon>
        <taxon>Ecdysozoa</taxon>
        <taxon>Arthropoda</taxon>
        <taxon>Chelicerata</taxon>
        <taxon>Arachnida</taxon>
        <taxon>Acari</taxon>
        <taxon>Parasitiformes</taxon>
        <taxon>Ixodida</taxon>
        <taxon>Ixodoidea</taxon>
        <taxon>Ixodidae</taxon>
        <taxon>Ixodinae</taxon>
        <taxon>Ixodes</taxon>
    </lineage>
</organism>
<dbReference type="PROSITE" id="PS50011">
    <property type="entry name" value="PROTEIN_KINASE_DOM"/>
    <property type="match status" value="1"/>
</dbReference>
<dbReference type="SUPFAM" id="SSF56112">
    <property type="entry name" value="Protein kinase-like (PK-like)"/>
    <property type="match status" value="1"/>
</dbReference>
<feature type="domain" description="PX" evidence="12">
    <location>
        <begin position="177"/>
        <end position="289"/>
    </location>
</feature>
<sequence>MHLSTHFHSRLFSFIFVCVFSLFPQEGGVSRVLRPNPADFLSRSEEHEKEPRIPRRSGASGARSQGIRASERTDFAACDLLPADEPETRASRLAVPSPSAAYRLIEVLVSPSQVLIAQRVRLADCCRGPSCEPPSRARNCRGDSIGGRAASFPGFKMSEPLPVPQLLRVHHNGSSTPPLTTASVTNSEVHEKNKKFTVYKVVVTVDGHSWFVLRRYNDFSKLLDIIKKQCPGSHLKLPGKKLFGNNFSPDFIRTRRQGLDDFIQKLVLDEKLMQHPEVRAFLNVDKNLGDKETPEEEEVPGAIAEAPVDLGCTEKPHATPGDFEFLKVIGKGSFGRVMLARHKVERKLYAVKVLQKKMILKRNERNHIMSERNVLLKNLHHPFLVGLHFSFQTSDKLYFVLDYVNGGELFFHLQKERYFAEPRARFYAAEITCALSYLHSQGTMYRDLKPENILLDAQGHVVLTDFGLCKEGLREQDTTSTFCGTPEYLAPEVLRKEAYDRTVDWWCLGAVLYEMLYGLPPFYSRDTTEMYDNILHKQLKLRTNISLAARNILEGLLQKDRTLRLGHTEDGDEVKRHEFFNPIVWQDLEAKKISPPYRPNLNGCMDLKNIDPEFVREPVPASVGRSQTMSASVQDADTAFQGFSYAPPMDFH</sequence>
<keyword evidence="4" id="KW-0808">Transferase</keyword>
<dbReference type="Gene3D" id="3.30.1520.10">
    <property type="entry name" value="Phox-like domain"/>
    <property type="match status" value="1"/>
</dbReference>
<dbReference type="SUPFAM" id="SSF64268">
    <property type="entry name" value="PX domain"/>
    <property type="match status" value="1"/>
</dbReference>
<dbReference type="InterPro" id="IPR011009">
    <property type="entry name" value="Kinase-like_dom_sf"/>
</dbReference>
<dbReference type="Pfam" id="PF00433">
    <property type="entry name" value="Pkinase_C"/>
    <property type="match status" value="1"/>
</dbReference>
<dbReference type="InterPro" id="IPR037900">
    <property type="entry name" value="CISK_PX"/>
</dbReference>
<dbReference type="PANTHER" id="PTHR24351">
    <property type="entry name" value="RIBOSOMAL PROTEIN S6 KINASE"/>
    <property type="match status" value="1"/>
</dbReference>
<dbReference type="PROSITE" id="PS00107">
    <property type="entry name" value="PROTEIN_KINASE_ATP"/>
    <property type="match status" value="1"/>
</dbReference>
<evidence type="ECO:0000259" key="12">
    <source>
        <dbReference type="PROSITE" id="PS50195"/>
    </source>
</evidence>
<dbReference type="Pfam" id="PF00069">
    <property type="entry name" value="Pkinase"/>
    <property type="match status" value="1"/>
</dbReference>
<dbReference type="GO" id="GO:0035091">
    <property type="term" value="F:phosphatidylinositol binding"/>
    <property type="evidence" value="ECO:0007669"/>
    <property type="project" value="InterPro"/>
</dbReference>
<keyword evidence="5 8" id="KW-0547">Nucleotide-binding</keyword>
<feature type="signal peptide" evidence="10">
    <location>
        <begin position="1"/>
        <end position="21"/>
    </location>
</feature>
<keyword evidence="10" id="KW-0732">Signal</keyword>
<evidence type="ECO:0000256" key="10">
    <source>
        <dbReference type="SAM" id="SignalP"/>
    </source>
</evidence>
<evidence type="ECO:0000256" key="8">
    <source>
        <dbReference type="PROSITE-ProRule" id="PRU10141"/>
    </source>
</evidence>
<keyword evidence="7 8" id="KW-0067">ATP-binding</keyword>
<evidence type="ECO:0000259" key="11">
    <source>
        <dbReference type="PROSITE" id="PS50011"/>
    </source>
</evidence>
<keyword evidence="3" id="KW-0597">Phosphoprotein</keyword>
<evidence type="ECO:0000256" key="5">
    <source>
        <dbReference type="ARBA" id="ARBA00022741"/>
    </source>
</evidence>
<name>V5GLG2_IXORI</name>
<evidence type="ECO:0000256" key="1">
    <source>
        <dbReference type="ARBA" id="ARBA00009903"/>
    </source>
</evidence>
<evidence type="ECO:0000256" key="9">
    <source>
        <dbReference type="SAM" id="MobiDB-lite"/>
    </source>
</evidence>
<comment type="similarity">
    <text evidence="1">Belongs to the protein kinase superfamily. AGC Ser/Thr protein kinase family.</text>
</comment>
<dbReference type="PROSITE" id="PS51285">
    <property type="entry name" value="AGC_KINASE_CTER"/>
    <property type="match status" value="1"/>
</dbReference>
<dbReference type="FunFam" id="3.30.200.20:FF:000030">
    <property type="entry name" value="Non-specific serine/threonine protein kinase"/>
    <property type="match status" value="1"/>
</dbReference>
<feature type="compositionally biased region" description="Basic and acidic residues" evidence="9">
    <location>
        <begin position="42"/>
        <end position="53"/>
    </location>
</feature>
<evidence type="ECO:0000259" key="13">
    <source>
        <dbReference type="PROSITE" id="PS51285"/>
    </source>
</evidence>
<dbReference type="InterPro" id="IPR000719">
    <property type="entry name" value="Prot_kinase_dom"/>
</dbReference>
<evidence type="ECO:0000256" key="7">
    <source>
        <dbReference type="ARBA" id="ARBA00022840"/>
    </source>
</evidence>
<keyword evidence="2 14" id="KW-0723">Serine/threonine-protein kinase</keyword>
<dbReference type="CDD" id="cd06870">
    <property type="entry name" value="PX_CISK"/>
    <property type="match status" value="1"/>
</dbReference>
<dbReference type="GO" id="GO:0004674">
    <property type="term" value="F:protein serine/threonine kinase activity"/>
    <property type="evidence" value="ECO:0007669"/>
    <property type="project" value="UniProtKB-KW"/>
</dbReference>
<reference evidence="14" key="1">
    <citation type="journal article" date="2015" name="Sci. Rep.">
        <title>Tissue- and time-dependent transcription in Ixodes ricinus salivary glands and midguts when blood feeding on the vertebrate host.</title>
        <authorList>
            <person name="Kotsyfakis M."/>
            <person name="Schwarz A."/>
            <person name="Erhart J."/>
            <person name="Ribeiro J.M."/>
        </authorList>
    </citation>
    <scope>NUCLEOTIDE SEQUENCE</scope>
    <source>
        <tissue evidence="14">Salivary gland and midgut</tissue>
    </source>
</reference>
<dbReference type="GO" id="GO:0005524">
    <property type="term" value="F:ATP binding"/>
    <property type="evidence" value="ECO:0007669"/>
    <property type="project" value="UniProtKB-UniRule"/>
</dbReference>
<feature type="domain" description="Protein kinase" evidence="11">
    <location>
        <begin position="323"/>
        <end position="580"/>
    </location>
</feature>
<evidence type="ECO:0000256" key="3">
    <source>
        <dbReference type="ARBA" id="ARBA00022553"/>
    </source>
</evidence>
<dbReference type="InterPro" id="IPR001683">
    <property type="entry name" value="PX_dom"/>
</dbReference>
<dbReference type="PROSITE" id="PS50195">
    <property type="entry name" value="PX"/>
    <property type="match status" value="1"/>
</dbReference>
<dbReference type="SMART" id="SM00220">
    <property type="entry name" value="S_TKc"/>
    <property type="match status" value="1"/>
</dbReference>
<evidence type="ECO:0000313" key="14">
    <source>
        <dbReference type="EMBL" id="JAB71175.1"/>
    </source>
</evidence>
<evidence type="ECO:0000256" key="2">
    <source>
        <dbReference type="ARBA" id="ARBA00022527"/>
    </source>
</evidence>
<protein>
    <submittedName>
        <fullName evidence="14">Putative serine/threonine protein kinase</fullName>
    </submittedName>
</protein>
<feature type="region of interest" description="Disordered" evidence="9">
    <location>
        <begin position="42"/>
        <end position="69"/>
    </location>
</feature>
<dbReference type="CDD" id="cd05575">
    <property type="entry name" value="STKc_SGK"/>
    <property type="match status" value="1"/>
</dbReference>
<dbReference type="FunFam" id="1.10.510.10:FF:000065">
    <property type="entry name" value="Non-specific serine/threonine protein kinase"/>
    <property type="match status" value="1"/>
</dbReference>
<evidence type="ECO:0000256" key="6">
    <source>
        <dbReference type="ARBA" id="ARBA00022777"/>
    </source>
</evidence>
<accession>V5GLG2</accession>
<dbReference type="InterPro" id="IPR017892">
    <property type="entry name" value="Pkinase_C"/>
</dbReference>
<dbReference type="InterPro" id="IPR000961">
    <property type="entry name" value="AGC-kinase_C"/>
</dbReference>
<dbReference type="AlphaFoldDB" id="V5GLG2"/>
<dbReference type="InterPro" id="IPR036871">
    <property type="entry name" value="PX_dom_sf"/>
</dbReference>
<dbReference type="Gene3D" id="1.10.510.10">
    <property type="entry name" value="Transferase(Phosphotransferase) domain 1"/>
    <property type="match status" value="1"/>
</dbReference>
<dbReference type="SMART" id="SM00312">
    <property type="entry name" value="PX"/>
    <property type="match status" value="1"/>
</dbReference>
<dbReference type="EMBL" id="GANP01013293">
    <property type="protein sequence ID" value="JAB71175.1"/>
    <property type="molecule type" value="mRNA"/>
</dbReference>
<proteinExistence type="evidence at transcript level"/>
<feature type="binding site" evidence="8">
    <location>
        <position position="361"/>
    </location>
    <ligand>
        <name>ATP</name>
        <dbReference type="ChEBI" id="CHEBI:30616"/>
    </ligand>
</feature>
<evidence type="ECO:0000256" key="4">
    <source>
        <dbReference type="ARBA" id="ARBA00022679"/>
    </source>
</evidence>